<feature type="region of interest" description="Disordered" evidence="1">
    <location>
        <begin position="27"/>
        <end position="63"/>
    </location>
</feature>
<dbReference type="OrthoDB" id="299121at2157"/>
<evidence type="ECO:0000313" key="2">
    <source>
        <dbReference type="EMBL" id="ELY96567.1"/>
    </source>
</evidence>
<evidence type="ECO:0000313" key="3">
    <source>
        <dbReference type="Proteomes" id="UP000011693"/>
    </source>
</evidence>
<dbReference type="RefSeq" id="WP_006168611.1">
    <property type="nucleotide sequence ID" value="NZ_AOIN01000083.1"/>
</dbReference>
<gene>
    <name evidence="2" type="ORF">C482_15613</name>
</gene>
<accession>M0AFC9</accession>
<organism evidence="2 3">
    <name type="scientific">Natrialba chahannaoensis JCM 10990</name>
    <dbReference type="NCBI Taxonomy" id="1227492"/>
    <lineage>
        <taxon>Archaea</taxon>
        <taxon>Methanobacteriati</taxon>
        <taxon>Methanobacteriota</taxon>
        <taxon>Stenosarchaea group</taxon>
        <taxon>Halobacteria</taxon>
        <taxon>Halobacteriales</taxon>
        <taxon>Natrialbaceae</taxon>
        <taxon>Natrialba</taxon>
    </lineage>
</organism>
<keyword evidence="3" id="KW-1185">Reference proteome</keyword>
<feature type="compositionally biased region" description="Acidic residues" evidence="1">
    <location>
        <begin position="29"/>
        <end position="43"/>
    </location>
</feature>
<reference evidence="2 3" key="1">
    <citation type="journal article" date="2014" name="PLoS Genet.">
        <title>Phylogenetically driven sequencing of extremely halophilic archaea reveals strategies for static and dynamic osmo-response.</title>
        <authorList>
            <person name="Becker E.A."/>
            <person name="Seitzer P.M."/>
            <person name="Tritt A."/>
            <person name="Larsen D."/>
            <person name="Krusor M."/>
            <person name="Yao A.I."/>
            <person name="Wu D."/>
            <person name="Madern D."/>
            <person name="Eisen J.A."/>
            <person name="Darling A.E."/>
            <person name="Facciotti M.T."/>
        </authorList>
    </citation>
    <scope>NUCLEOTIDE SEQUENCE [LARGE SCALE GENOMIC DNA]</scope>
    <source>
        <strain evidence="2 3">JCM 10990</strain>
    </source>
</reference>
<dbReference type="STRING" id="1227492.C482_15613"/>
<dbReference type="Proteomes" id="UP000011693">
    <property type="component" value="Unassembled WGS sequence"/>
</dbReference>
<comment type="caution">
    <text evidence="2">The sequence shown here is derived from an EMBL/GenBank/DDBJ whole genome shotgun (WGS) entry which is preliminary data.</text>
</comment>
<feature type="region of interest" description="Disordered" evidence="1">
    <location>
        <begin position="101"/>
        <end position="125"/>
    </location>
</feature>
<dbReference type="AlphaFoldDB" id="M0AFC9"/>
<name>M0AFC9_9EURY</name>
<sequence length="125" mass="13286">MTGAETPTTVTAVLDRIVDGETAVLLLEGDGETGGDNGEADDEAPTRSGAGSHGESSDEIQLDAERVPADGRHEGAVFEATVERDDDGGAVALQALAYRPDETEARREQAQDRFDQLSERLSDRE</sequence>
<proteinExistence type="predicted"/>
<dbReference type="PATRIC" id="fig|1227492.4.peg.3101"/>
<protein>
    <recommendedName>
        <fullName evidence="4">DUF3006 domain-containing protein</fullName>
    </recommendedName>
</protein>
<dbReference type="EMBL" id="AOIN01000083">
    <property type="protein sequence ID" value="ELY96567.1"/>
    <property type="molecule type" value="Genomic_DNA"/>
</dbReference>
<evidence type="ECO:0000256" key="1">
    <source>
        <dbReference type="SAM" id="MobiDB-lite"/>
    </source>
</evidence>
<evidence type="ECO:0008006" key="4">
    <source>
        <dbReference type="Google" id="ProtNLM"/>
    </source>
</evidence>